<dbReference type="GO" id="GO:0005763">
    <property type="term" value="C:mitochondrial small ribosomal subunit"/>
    <property type="evidence" value="ECO:0007669"/>
    <property type="project" value="TreeGrafter"/>
</dbReference>
<dbReference type="RefSeq" id="XP_033360872.1">
    <property type="nucleotide sequence ID" value="XM_033504981.1"/>
</dbReference>
<accession>A0A6J3L6F5</accession>
<dbReference type="InterPro" id="IPR019374">
    <property type="entry name" value="Ribosomal_mS22"/>
</dbReference>
<evidence type="ECO:0000313" key="2">
    <source>
        <dbReference type="RefSeq" id="XP_033360872.1"/>
    </source>
</evidence>
<keyword evidence="2" id="KW-0689">Ribosomal protein</keyword>
<proteinExistence type="predicted"/>
<dbReference type="GeneID" id="117239429"/>
<keyword evidence="2" id="KW-0687">Ribonucleoprotein</keyword>
<dbReference type="Proteomes" id="UP000504631">
    <property type="component" value="Unplaced"/>
</dbReference>
<dbReference type="KEGG" id="bvk:117239429"/>
<keyword evidence="1" id="KW-1185">Reference proteome</keyword>
<sequence length="344" mass="40561">MMCSRINFVLKHFYKRPTWNCRLCSTIPQTTDERDPAPFFFDRHVQELLTTLTRVNYEKVFAVRRDGTPLEVPQYSFMTDEELQEARAQIGAKAKRRIQMPPVVKTKSDEVEVLVKEPELQGYEQHNLVFTDISFGKNNRSRLIVIREPNGTLRQATCNERHRMNQIYFPINGREIHTPQMFFHPYLSDLLDREEFEFILDRACVQFEPDDPEYHRVTKEVYSYVYKLNKLDALRSTRHFGPLVFQLAWENNIDKLLLELIDTENIEEAGALVRLYHALHPDVKSAQETIQEDMELIKVYAELDSPERYAISNAIQRYNKMQKEKKKMEKGIMKAHGLIDDEGV</sequence>
<organism evidence="1 2">
    <name type="scientific">Bombus vosnesenskii</name>
    <dbReference type="NCBI Taxonomy" id="207650"/>
    <lineage>
        <taxon>Eukaryota</taxon>
        <taxon>Metazoa</taxon>
        <taxon>Ecdysozoa</taxon>
        <taxon>Arthropoda</taxon>
        <taxon>Hexapoda</taxon>
        <taxon>Insecta</taxon>
        <taxon>Pterygota</taxon>
        <taxon>Neoptera</taxon>
        <taxon>Endopterygota</taxon>
        <taxon>Hymenoptera</taxon>
        <taxon>Apocrita</taxon>
        <taxon>Aculeata</taxon>
        <taxon>Apoidea</taxon>
        <taxon>Anthophila</taxon>
        <taxon>Apidae</taxon>
        <taxon>Bombus</taxon>
        <taxon>Pyrobombus</taxon>
    </lineage>
</organism>
<dbReference type="Pfam" id="PF10245">
    <property type="entry name" value="MRP-S22"/>
    <property type="match status" value="1"/>
</dbReference>
<dbReference type="PANTHER" id="PTHR13071:SF4">
    <property type="entry name" value="SMALL RIBOSOMAL SUBUNIT PROTEIN MS22"/>
    <property type="match status" value="1"/>
</dbReference>
<gene>
    <name evidence="2" type="primary">LOC117239429</name>
</gene>
<dbReference type="PANTHER" id="PTHR13071">
    <property type="entry name" value="MITOCHONDRIAL 28S RIBOSOMAL PROTEIN S22"/>
    <property type="match status" value="1"/>
</dbReference>
<protein>
    <submittedName>
        <fullName evidence="2">28S ribosomal protein S22, mitochondrial isoform X1</fullName>
    </submittedName>
</protein>
<reference evidence="2" key="1">
    <citation type="submission" date="2025-08" db="UniProtKB">
        <authorList>
            <consortium name="RefSeq"/>
        </authorList>
    </citation>
    <scope>IDENTIFICATION</scope>
    <source>
        <tissue evidence="2">Muscle</tissue>
    </source>
</reference>
<name>A0A6J3L6F5_9HYME</name>
<dbReference type="AlphaFoldDB" id="A0A6J3L6F5"/>
<evidence type="ECO:0000313" key="1">
    <source>
        <dbReference type="Proteomes" id="UP000504631"/>
    </source>
</evidence>
<dbReference type="CTD" id="56945"/>
<dbReference type="GO" id="GO:0003735">
    <property type="term" value="F:structural constituent of ribosome"/>
    <property type="evidence" value="ECO:0007669"/>
    <property type="project" value="TreeGrafter"/>
</dbReference>